<dbReference type="Proteomes" id="UP000299102">
    <property type="component" value="Unassembled WGS sequence"/>
</dbReference>
<evidence type="ECO:0000313" key="2">
    <source>
        <dbReference type="EMBL" id="GBP20318.1"/>
    </source>
</evidence>
<accession>A0A4C1U243</accession>
<evidence type="ECO:0008006" key="4">
    <source>
        <dbReference type="Google" id="ProtNLM"/>
    </source>
</evidence>
<dbReference type="EMBL" id="BGZK01000117">
    <property type="protein sequence ID" value="GBP20318.1"/>
    <property type="molecule type" value="Genomic_DNA"/>
</dbReference>
<keyword evidence="1" id="KW-0812">Transmembrane</keyword>
<proteinExistence type="predicted"/>
<keyword evidence="1" id="KW-0472">Membrane</keyword>
<name>A0A4C1U243_EUMVA</name>
<keyword evidence="3" id="KW-1185">Reference proteome</keyword>
<sequence length="304" mass="34263">MIVVITKINENWKVGNSVASVLQDNAIDIMTHKDKESSAYLSSMRVNYGRPDLLITFTTKLKWNETINNFLQGSWLLTELPHLEVDQSYLMVHGPCGSYNARCPCMKNGICSKRLPKSFTVDTLKRTYFDPSNVCRVVENPRNTILMAFFDLWNNDEFAPSLLYEEIPGATGKKVLINLLLAKLRAGKKTAIAVASFGIVALLLPWVVAETEILIRTIYDDIYNLKIKEDSWLCKTSILAPTNDQVNALNLRILDNLSDKEKLKGKQEHIVDAGEPRAVAPVEYKIQCVFAAREEKLSQRPAVS</sequence>
<dbReference type="AlphaFoldDB" id="A0A4C1U243"/>
<comment type="caution">
    <text evidence="2">The sequence shown here is derived from an EMBL/GenBank/DDBJ whole genome shotgun (WGS) entry which is preliminary data.</text>
</comment>
<evidence type="ECO:0000313" key="3">
    <source>
        <dbReference type="Proteomes" id="UP000299102"/>
    </source>
</evidence>
<organism evidence="2 3">
    <name type="scientific">Eumeta variegata</name>
    <name type="common">Bagworm moth</name>
    <name type="synonym">Eumeta japonica</name>
    <dbReference type="NCBI Taxonomy" id="151549"/>
    <lineage>
        <taxon>Eukaryota</taxon>
        <taxon>Metazoa</taxon>
        <taxon>Ecdysozoa</taxon>
        <taxon>Arthropoda</taxon>
        <taxon>Hexapoda</taxon>
        <taxon>Insecta</taxon>
        <taxon>Pterygota</taxon>
        <taxon>Neoptera</taxon>
        <taxon>Endopterygota</taxon>
        <taxon>Lepidoptera</taxon>
        <taxon>Glossata</taxon>
        <taxon>Ditrysia</taxon>
        <taxon>Tineoidea</taxon>
        <taxon>Psychidae</taxon>
        <taxon>Oiketicinae</taxon>
        <taxon>Eumeta</taxon>
    </lineage>
</organism>
<evidence type="ECO:0000256" key="1">
    <source>
        <dbReference type="SAM" id="Phobius"/>
    </source>
</evidence>
<feature type="transmembrane region" description="Helical" evidence="1">
    <location>
        <begin position="190"/>
        <end position="208"/>
    </location>
</feature>
<gene>
    <name evidence="2" type="ORF">EVAR_10580_1</name>
</gene>
<reference evidence="2 3" key="1">
    <citation type="journal article" date="2019" name="Commun. Biol.">
        <title>The bagworm genome reveals a unique fibroin gene that provides high tensile strength.</title>
        <authorList>
            <person name="Kono N."/>
            <person name="Nakamura H."/>
            <person name="Ohtoshi R."/>
            <person name="Tomita M."/>
            <person name="Numata K."/>
            <person name="Arakawa K."/>
        </authorList>
    </citation>
    <scope>NUCLEOTIDE SEQUENCE [LARGE SCALE GENOMIC DNA]</scope>
</reference>
<protein>
    <recommendedName>
        <fullName evidence="4">ATP-dependent DNA helicase</fullName>
    </recommendedName>
</protein>
<keyword evidence="1" id="KW-1133">Transmembrane helix</keyword>